<evidence type="ECO:0000313" key="1">
    <source>
        <dbReference type="EMBL" id="GAA4868532.1"/>
    </source>
</evidence>
<dbReference type="SUPFAM" id="SSF48576">
    <property type="entry name" value="Terpenoid synthases"/>
    <property type="match status" value="1"/>
</dbReference>
<comment type="caution">
    <text evidence="1">The sequence shown here is derived from an EMBL/GenBank/DDBJ whole genome shotgun (WGS) entry which is preliminary data.</text>
</comment>
<name>A0ABP9E5E1_9GAMM</name>
<accession>A0ABP9E5E1</accession>
<dbReference type="EMBL" id="BAABJY010000002">
    <property type="protein sequence ID" value="GAA4868532.1"/>
    <property type="molecule type" value="Genomic_DNA"/>
</dbReference>
<dbReference type="Proteomes" id="UP001501323">
    <property type="component" value="Unassembled WGS sequence"/>
</dbReference>
<keyword evidence="2" id="KW-1185">Reference proteome</keyword>
<reference evidence="2" key="1">
    <citation type="journal article" date="2019" name="Int. J. Syst. Evol. Microbiol.">
        <title>The Global Catalogue of Microorganisms (GCM) 10K type strain sequencing project: providing services to taxonomists for standard genome sequencing and annotation.</title>
        <authorList>
            <consortium name="The Broad Institute Genomics Platform"/>
            <consortium name="The Broad Institute Genome Sequencing Center for Infectious Disease"/>
            <person name="Wu L."/>
            <person name="Ma J."/>
        </authorList>
    </citation>
    <scope>NUCLEOTIDE SEQUENCE [LARGE SCALE GENOMIC DNA]</scope>
    <source>
        <strain evidence="2">JCM 18392</strain>
    </source>
</reference>
<proteinExistence type="predicted"/>
<organism evidence="1 2">
    <name type="scientific">Luteimonas vadosa</name>
    <dbReference type="NCBI Taxonomy" id="1165507"/>
    <lineage>
        <taxon>Bacteria</taxon>
        <taxon>Pseudomonadati</taxon>
        <taxon>Pseudomonadota</taxon>
        <taxon>Gammaproteobacteria</taxon>
        <taxon>Lysobacterales</taxon>
        <taxon>Lysobacteraceae</taxon>
        <taxon>Luteimonas</taxon>
    </lineage>
</organism>
<dbReference type="RefSeq" id="WP_345295466.1">
    <property type="nucleotide sequence ID" value="NZ_BAABJY010000002.1"/>
</dbReference>
<sequence>MDPSASLGSFVDKWRARWPEWRVAMAFVPAARRDGVAAWFALLQELTEAAWGGDDPTPGLAKLAWWHEELMGWSKGARRHPLGTALQAQPAPWDGLARSLSSLQAGRMRPGEAVAGDVLAPFATAVAACESSLFGDGGSTDAPGAIPLVEASLLAEQALFHGGTAAARPDGTSRGREAARPRRIHAALVHAAVDDARGLHRSTPLSPWRTLWLAWRAAREP</sequence>
<gene>
    <name evidence="1" type="ORF">GCM10023332_21330</name>
</gene>
<dbReference type="InterPro" id="IPR008949">
    <property type="entry name" value="Isoprenoid_synthase_dom_sf"/>
</dbReference>
<protein>
    <submittedName>
        <fullName evidence="1">Phytoene synthase</fullName>
    </submittedName>
</protein>
<evidence type="ECO:0000313" key="2">
    <source>
        <dbReference type="Proteomes" id="UP001501323"/>
    </source>
</evidence>